<evidence type="ECO:0000313" key="1">
    <source>
        <dbReference type="EMBL" id="ATS93303.1"/>
    </source>
</evidence>
<gene>
    <name evidence="1" type="ORF">mutPK1A2_p01</name>
</gene>
<proteinExistence type="predicted"/>
<organism evidence="1 2">
    <name type="scientific">Escherichia phage mutPK1A2</name>
    <dbReference type="NCBI Taxonomy" id="2783800"/>
    <lineage>
        <taxon>Viruses</taxon>
        <taxon>Duplodnaviria</taxon>
        <taxon>Heunggongvirae</taxon>
        <taxon>Uroviricota</taxon>
        <taxon>Caudoviricetes</taxon>
        <taxon>Autographivirales</taxon>
        <taxon>Autosignataviridae</taxon>
        <taxon>Molineuxvirinae</taxon>
        <taxon>Vectrevirus</taxon>
        <taxon>Vectrevirus mutPK1A2</taxon>
    </lineage>
</organism>
<protein>
    <submittedName>
        <fullName evidence="1">Uncharacterized protein</fullName>
    </submittedName>
</protein>
<dbReference type="Proteomes" id="UP000241961">
    <property type="component" value="Segment"/>
</dbReference>
<keyword evidence="2" id="KW-1185">Reference proteome</keyword>
<reference evidence="1 2" key="1">
    <citation type="journal article" date="2017" name="Nat. Commun.">
        <title>Internalization of a polysialic acid-binding Escherichia coli bacteriophage into eukaryotic neuroblastoma cells.</title>
        <authorList>
            <person name="Lehti T.A."/>
            <person name="Pajunen M.I."/>
            <person name="Skog M.S."/>
            <person name="Finne J."/>
        </authorList>
    </citation>
    <scope>NUCLEOTIDE SEQUENCE [LARGE SCALE GENOMIC DNA]</scope>
</reference>
<sequence length="43" mass="5040">MSLATLSYEEMYAAYYNALDEGEEALTFAEFMEALWSFYHDSK</sequence>
<evidence type="ECO:0000313" key="2">
    <source>
        <dbReference type="Proteomes" id="UP000241961"/>
    </source>
</evidence>
<name>A0A2H4MZY6_9CAUD</name>
<accession>A0A2H4MZY6</accession>
<dbReference type="EMBL" id="MG004687">
    <property type="protein sequence ID" value="ATS93303.1"/>
    <property type="molecule type" value="Genomic_DNA"/>
</dbReference>